<geneLocation type="plasmid" evidence="1">
    <name>pKP164_NDM1</name>
</geneLocation>
<keyword evidence="1" id="KW-0614">Plasmid</keyword>
<proteinExistence type="predicted"/>
<dbReference type="EMBL" id="LC521851">
    <property type="protein sequence ID" value="BBV27567.1"/>
    <property type="molecule type" value="Genomic_DNA"/>
</dbReference>
<organism evidence="1">
    <name type="scientific">Klebsiella pneumoniae</name>
    <dbReference type="NCBI Taxonomy" id="573"/>
    <lineage>
        <taxon>Bacteria</taxon>
        <taxon>Pseudomonadati</taxon>
        <taxon>Pseudomonadota</taxon>
        <taxon>Gammaproteobacteria</taxon>
        <taxon>Enterobacterales</taxon>
        <taxon>Enterobacteriaceae</taxon>
        <taxon>Klebsiella/Raoultella group</taxon>
        <taxon>Klebsiella</taxon>
        <taxon>Klebsiella pneumoniae complex</taxon>
    </lineage>
</organism>
<evidence type="ECO:0000313" key="1">
    <source>
        <dbReference type="EMBL" id="BBV27567.1"/>
    </source>
</evidence>
<name>A0A809T2L4_KLEPN</name>
<reference evidence="1" key="1">
    <citation type="submission" date="2020-01" db="EMBL/GenBank/DDBJ databases">
        <title>Genotype-dependent distribution of carbapenemase genes among Enterobacteriaceae in Thailand.</title>
        <authorList>
            <person name="Takeuchi D."/>
            <person name="Abe R."/>
            <person name="Sakamoto N."/>
            <person name="Sugawara Y."/>
            <person name="Akeda Y."/>
            <person name="Hamada S."/>
        </authorList>
    </citation>
    <scope>NUCLEOTIDE SEQUENCE</scope>
    <source>
        <strain evidence="1">KP164</strain>
        <plasmid evidence="1">pKP164_NDM1</plasmid>
    </source>
</reference>
<dbReference type="AlphaFoldDB" id="A0A809T2L4"/>
<protein>
    <recommendedName>
        <fullName evidence="2">DUF3800 domain-containing protein</fullName>
    </recommendedName>
</protein>
<accession>A0A809T2L4</accession>
<sequence>MHFYVDETGQTGRNLFDKTQPILSYGVLSSEADLDKVAEADLAALRKTLGVERLHAAELGVHRLSEVVDTLLVLQKNHRIRFDIWQVVKRDHAIISFFDQVFDQGLNPVVPWSAYWTPLRYPLLLNLSNLFDDELAEKRGVPVLRLMMNVLAHYSVRFVECCFSAFTLWVMPVQLNSLPMPYLGRWSTLMSWGTTAKPIRKSCRSCPI</sequence>
<evidence type="ECO:0008006" key="2">
    <source>
        <dbReference type="Google" id="ProtNLM"/>
    </source>
</evidence>